<keyword evidence="5 7" id="KW-1133">Transmembrane helix</keyword>
<feature type="transmembrane region" description="Helical" evidence="7">
    <location>
        <begin position="132"/>
        <end position="151"/>
    </location>
</feature>
<gene>
    <name evidence="9" type="ORF">H9785_00630</name>
</gene>
<feature type="transmembrane region" description="Helical" evidence="7">
    <location>
        <begin position="171"/>
        <end position="192"/>
    </location>
</feature>
<feature type="transmembrane region" description="Helical" evidence="7">
    <location>
        <begin position="512"/>
        <end position="545"/>
    </location>
</feature>
<dbReference type="InterPro" id="IPR036721">
    <property type="entry name" value="RCK_C_sf"/>
</dbReference>
<evidence type="ECO:0000313" key="10">
    <source>
        <dbReference type="Proteomes" id="UP000823860"/>
    </source>
</evidence>
<feature type="transmembrane region" description="Helical" evidence="7">
    <location>
        <begin position="597"/>
        <end position="617"/>
    </location>
</feature>
<evidence type="ECO:0000256" key="1">
    <source>
        <dbReference type="ARBA" id="ARBA00004141"/>
    </source>
</evidence>
<evidence type="ECO:0000259" key="8">
    <source>
        <dbReference type="PROSITE" id="PS51202"/>
    </source>
</evidence>
<dbReference type="PANTHER" id="PTHR43652">
    <property type="entry name" value="BASIC AMINO ACID ANTIPORTER YFCC-RELATED"/>
    <property type="match status" value="1"/>
</dbReference>
<evidence type="ECO:0000313" key="9">
    <source>
        <dbReference type="EMBL" id="HJA82471.1"/>
    </source>
</evidence>
<accession>A0A9D2KQY5</accession>
<evidence type="ECO:0000256" key="2">
    <source>
        <dbReference type="ARBA" id="ARBA00022448"/>
    </source>
</evidence>
<dbReference type="FunFam" id="3.30.70.1450:FF:000009">
    <property type="entry name" value="SLC13 family permease"/>
    <property type="match status" value="1"/>
</dbReference>
<feature type="transmembrane region" description="Helical" evidence="7">
    <location>
        <begin position="474"/>
        <end position="492"/>
    </location>
</feature>
<reference evidence="9" key="1">
    <citation type="journal article" date="2021" name="PeerJ">
        <title>Extensive microbial diversity within the chicken gut microbiome revealed by metagenomics and culture.</title>
        <authorList>
            <person name="Gilroy R."/>
            <person name="Ravi A."/>
            <person name="Getino M."/>
            <person name="Pursley I."/>
            <person name="Horton D.L."/>
            <person name="Alikhan N.F."/>
            <person name="Baker D."/>
            <person name="Gharbi K."/>
            <person name="Hall N."/>
            <person name="Watson M."/>
            <person name="Adriaenssens E.M."/>
            <person name="Foster-Nyarko E."/>
            <person name="Jarju S."/>
            <person name="Secka A."/>
            <person name="Antonio M."/>
            <person name="Oren A."/>
            <person name="Chaudhuri R.R."/>
            <person name="La Ragione R."/>
            <person name="Hildebrand F."/>
            <person name="Pallen M.J."/>
        </authorList>
    </citation>
    <scope>NUCLEOTIDE SEQUENCE</scope>
    <source>
        <strain evidence="9">ChiHecec1B25-7008</strain>
    </source>
</reference>
<dbReference type="FunFam" id="3.30.70.1450:FF:000017">
    <property type="entry name" value="SLC13 family permease"/>
    <property type="match status" value="1"/>
</dbReference>
<comment type="subcellular location">
    <subcellularLocation>
        <location evidence="1">Membrane</location>
        <topology evidence="1">Multi-pass membrane protein</topology>
    </subcellularLocation>
</comment>
<dbReference type="InterPro" id="IPR051679">
    <property type="entry name" value="DASS-Related_Transporters"/>
</dbReference>
<feature type="transmembrane region" description="Helical" evidence="7">
    <location>
        <begin position="424"/>
        <end position="443"/>
    </location>
</feature>
<comment type="caution">
    <text evidence="9">The sequence shown here is derived from an EMBL/GenBank/DDBJ whole genome shotgun (WGS) entry which is preliminary data.</text>
</comment>
<dbReference type="PROSITE" id="PS51202">
    <property type="entry name" value="RCK_C"/>
    <property type="match status" value="2"/>
</dbReference>
<protein>
    <submittedName>
        <fullName evidence="9">SLC13 family permease</fullName>
    </submittedName>
</protein>
<dbReference type="Gene3D" id="3.30.70.1450">
    <property type="entry name" value="Regulator of K+ conductance, C-terminal domain"/>
    <property type="match status" value="2"/>
</dbReference>
<dbReference type="Proteomes" id="UP000823860">
    <property type="component" value="Unassembled WGS sequence"/>
</dbReference>
<dbReference type="EMBL" id="DWZE01000008">
    <property type="protein sequence ID" value="HJA82471.1"/>
    <property type="molecule type" value="Genomic_DNA"/>
</dbReference>
<keyword evidence="2" id="KW-0813">Transport</keyword>
<feature type="transmembrane region" description="Helical" evidence="7">
    <location>
        <begin position="46"/>
        <end position="67"/>
    </location>
</feature>
<evidence type="ECO:0000256" key="6">
    <source>
        <dbReference type="ARBA" id="ARBA00023136"/>
    </source>
</evidence>
<dbReference type="GO" id="GO:0006813">
    <property type="term" value="P:potassium ion transport"/>
    <property type="evidence" value="ECO:0007669"/>
    <property type="project" value="InterPro"/>
</dbReference>
<sequence>MLTTLLILALSAALFVSGKVRSDIVALCALIAMLVFHVLTPEEALSGFSNSVVVMMVGLFVVGGAIFQTGLAKMISSRLLKLAGQSELKLFLLVMLSTSAIGAFVSNTGTVALMLPIVVSLALNAGTQPARLLMPLAFASSMGGMMTLIGTPPNLVIDEVLTQAGYEPLGFFSFLPVGLLCMLTGIVVLLPLTRWFLSKKREQGGTASTGKSLNELVKEYGLSTNLFRLRAVASSGIVGQTILALDVRRRYGLNILEVRRGEASQHRFLKTVTQRLASADTVVEAGDVLYLNGPAADVHRFVKDFGLELMDGHDTEMAAHAGHSLDFYDIGIAEILLTPSSDIVNQRVKEAGFRDKFNVNVLGIRRKKEYLLQDLGRERMHSGDVLLVQGTWQDIARISRESTDWVVLGQPLEEAAKVTLDYKAPVAAAIMLLMVAMMVFDFIPVAPVTAVMIAAMLMVLTGCFRNIEAAYKTINWETIMLFAGMLPMSIALEKTGTSEYISSSLVSGLGTYGPVALMAGIYFTTSLMTMFISNTVTAVLMAPIALQSALQIGVSPVPFLFAVTVAASMCFASPFSTPPNALVMPAGQYTFMDYVKVGLPLQVIMGIVMVFALPLLFPF</sequence>
<evidence type="ECO:0000256" key="3">
    <source>
        <dbReference type="ARBA" id="ARBA00022692"/>
    </source>
</evidence>
<dbReference type="Pfam" id="PF03600">
    <property type="entry name" value="CitMHS"/>
    <property type="match status" value="1"/>
</dbReference>
<proteinExistence type="predicted"/>
<dbReference type="SUPFAM" id="SSF116726">
    <property type="entry name" value="TrkA C-terminal domain-like"/>
    <property type="match status" value="2"/>
</dbReference>
<keyword evidence="3 7" id="KW-0812">Transmembrane</keyword>
<feature type="transmembrane region" description="Helical" evidence="7">
    <location>
        <begin position="557"/>
        <end position="577"/>
    </location>
</feature>
<dbReference type="InterPro" id="IPR004680">
    <property type="entry name" value="Cit_transptr-like_dom"/>
</dbReference>
<organism evidence="9 10">
    <name type="scientific">Candidatus Bacteroides intestinavium</name>
    <dbReference type="NCBI Taxonomy" id="2838469"/>
    <lineage>
        <taxon>Bacteria</taxon>
        <taxon>Pseudomonadati</taxon>
        <taxon>Bacteroidota</taxon>
        <taxon>Bacteroidia</taxon>
        <taxon>Bacteroidales</taxon>
        <taxon>Bacteroidaceae</taxon>
        <taxon>Bacteroides</taxon>
    </lineage>
</organism>
<feature type="transmembrane region" description="Helical" evidence="7">
    <location>
        <begin position="111"/>
        <end position="127"/>
    </location>
</feature>
<reference evidence="9" key="2">
    <citation type="submission" date="2021-04" db="EMBL/GenBank/DDBJ databases">
        <authorList>
            <person name="Gilroy R."/>
        </authorList>
    </citation>
    <scope>NUCLEOTIDE SEQUENCE</scope>
    <source>
        <strain evidence="9">ChiHecec1B25-7008</strain>
    </source>
</reference>
<evidence type="ECO:0000256" key="7">
    <source>
        <dbReference type="SAM" id="Phobius"/>
    </source>
</evidence>
<dbReference type="Pfam" id="PF02080">
    <property type="entry name" value="TrkA_C"/>
    <property type="match status" value="2"/>
</dbReference>
<feature type="domain" description="RCK C-terminal" evidence="8">
    <location>
        <begin position="320"/>
        <end position="404"/>
    </location>
</feature>
<dbReference type="GO" id="GO:0008324">
    <property type="term" value="F:monoatomic cation transmembrane transporter activity"/>
    <property type="evidence" value="ECO:0007669"/>
    <property type="project" value="InterPro"/>
</dbReference>
<dbReference type="InterPro" id="IPR006037">
    <property type="entry name" value="RCK_C"/>
</dbReference>
<dbReference type="GO" id="GO:0005886">
    <property type="term" value="C:plasma membrane"/>
    <property type="evidence" value="ECO:0007669"/>
    <property type="project" value="TreeGrafter"/>
</dbReference>
<feature type="domain" description="RCK C-terminal" evidence="8">
    <location>
        <begin position="214"/>
        <end position="308"/>
    </location>
</feature>
<evidence type="ECO:0000256" key="5">
    <source>
        <dbReference type="ARBA" id="ARBA00022989"/>
    </source>
</evidence>
<dbReference type="AlphaFoldDB" id="A0A9D2KQY5"/>
<name>A0A9D2KQY5_9BACE</name>
<dbReference type="PANTHER" id="PTHR43652:SF1">
    <property type="entry name" value="RESPONSE REGULATOR"/>
    <property type="match status" value="1"/>
</dbReference>
<keyword evidence="6 7" id="KW-0472">Membrane</keyword>
<evidence type="ECO:0000256" key="4">
    <source>
        <dbReference type="ARBA" id="ARBA00022737"/>
    </source>
</evidence>
<feature type="transmembrane region" description="Helical" evidence="7">
    <location>
        <begin position="449"/>
        <end position="467"/>
    </location>
</feature>
<keyword evidence="4" id="KW-0677">Repeat</keyword>